<name>A0A5K0U9T4_9VIRU</name>
<protein>
    <submittedName>
        <fullName evidence="1">Uncharacterized protein</fullName>
    </submittedName>
</protein>
<proteinExistence type="predicted"/>
<dbReference type="EMBL" id="UPSH01000001">
    <property type="protein sequence ID" value="VBB18183.1"/>
    <property type="molecule type" value="Genomic_DNA"/>
</dbReference>
<feature type="non-terminal residue" evidence="1">
    <location>
        <position position="1"/>
    </location>
</feature>
<evidence type="ECO:0000313" key="1">
    <source>
        <dbReference type="EMBL" id="VBB18183.1"/>
    </source>
</evidence>
<dbReference type="PANTHER" id="PTHR38899:SF1">
    <property type="entry name" value="PROTEIN KINASE"/>
    <property type="match status" value="1"/>
</dbReference>
<keyword evidence="2" id="KW-1185">Reference proteome</keyword>
<dbReference type="PANTHER" id="PTHR38899">
    <property type="entry name" value="DOMAIN OOKINETE PROTEIN, PUTATIVE-RELATED"/>
    <property type="match status" value="1"/>
</dbReference>
<dbReference type="Proteomes" id="UP000594342">
    <property type="component" value="Unassembled WGS sequence"/>
</dbReference>
<accession>A0A5K0U9T4</accession>
<sequence>LKTEITEIDNTTIESMRKCCATVQRLLTLAHMMTKHVYIVTNSDIGWVEASTNKFYPELVTHEYFLKTKILSTKSFYESVYPGLPMRWKLSTMTDILLEVVIDDSSRENKRNNRLMRRVSWSKVKPHDATSDIAVKNKLTTDPIHLVGVGDTLTDRDALFLSGRDFKCCTKSIKTVDRPTIETLTSQIDLIANMFPYIVSYEGVLDMQTTITQTN</sequence>
<organism evidence="1 2">
    <name type="scientific">Yasminevirus sp. GU-2018</name>
    <dbReference type="NCBI Taxonomy" id="2420051"/>
    <lineage>
        <taxon>Viruses</taxon>
        <taxon>Varidnaviria</taxon>
        <taxon>Bamfordvirae</taxon>
        <taxon>Nucleocytoviricota</taxon>
        <taxon>Megaviricetes</taxon>
        <taxon>Imitervirales</taxon>
        <taxon>Mimiviridae</taxon>
        <taxon>Klosneuvirinae</taxon>
        <taxon>Yasminevirus</taxon>
        <taxon>Yasminevirus saudimassiliense</taxon>
    </lineage>
</organism>
<comment type="caution">
    <text evidence="1">The sequence shown here is derived from an EMBL/GenBank/DDBJ whole genome shotgun (WGS) entry which is preliminary data.</text>
</comment>
<gene>
    <name evidence="1" type="ORF">YASMINEVIRUS_646</name>
</gene>
<reference evidence="1 2" key="1">
    <citation type="submission" date="2018-10" db="EMBL/GenBank/DDBJ databases">
        <authorList>
            <consortium name="IHU Genomes"/>
        </authorList>
    </citation>
    <scope>NUCLEOTIDE SEQUENCE [LARGE SCALE GENOMIC DNA]</scope>
    <source>
        <strain evidence="1 2">A1</strain>
    </source>
</reference>
<evidence type="ECO:0000313" key="2">
    <source>
        <dbReference type="Proteomes" id="UP000594342"/>
    </source>
</evidence>